<dbReference type="Proteomes" id="UP000242715">
    <property type="component" value="Unassembled WGS sequence"/>
</dbReference>
<reference evidence="3" key="1">
    <citation type="journal article" date="2017" name="Front. Plant Sci.">
        <title>Climate Clever Clovers: New Paradigm to Reduce the Environmental Footprint of Ruminants by Breeding Low Methanogenic Forages Utilizing Haplotype Variation.</title>
        <authorList>
            <person name="Kaur P."/>
            <person name="Appels R."/>
            <person name="Bayer P.E."/>
            <person name="Keeble-Gagnere G."/>
            <person name="Wang J."/>
            <person name="Hirakawa H."/>
            <person name="Shirasawa K."/>
            <person name="Vercoe P."/>
            <person name="Stefanova K."/>
            <person name="Durmic Z."/>
            <person name="Nichols P."/>
            <person name="Revell C."/>
            <person name="Isobe S.N."/>
            <person name="Edwards D."/>
            <person name="Erskine W."/>
        </authorList>
    </citation>
    <scope>NUCLEOTIDE SEQUENCE [LARGE SCALE GENOMIC DNA]</scope>
    <source>
        <strain evidence="3">cv. Daliak</strain>
    </source>
</reference>
<accession>A0A2Z6LZ17</accession>
<dbReference type="OrthoDB" id="1436411at2759"/>
<evidence type="ECO:0000313" key="2">
    <source>
        <dbReference type="EMBL" id="GAU25294.1"/>
    </source>
</evidence>
<gene>
    <name evidence="2" type="ORF">TSUD_18070</name>
</gene>
<feature type="domain" description="Reverse transcriptase zinc-binding" evidence="1">
    <location>
        <begin position="31"/>
        <end position="97"/>
    </location>
</feature>
<proteinExistence type="predicted"/>
<sequence length="149" mass="16681">MWVWQRQLRGCKEEMSGECYILLLNIYLQRKVSFDIQVPLKVSILAWRLLRDRLPTKAYLVSRGILSSEAHYYVFGCGAVESAQHLFLSCSIFGSLWALVTGGHKAVALLCNSSGWLAFGLCGTSETLDCSEGSKLISTYVGQDQDFFI</sequence>
<organism evidence="2 3">
    <name type="scientific">Trifolium subterraneum</name>
    <name type="common">Subterranean clover</name>
    <dbReference type="NCBI Taxonomy" id="3900"/>
    <lineage>
        <taxon>Eukaryota</taxon>
        <taxon>Viridiplantae</taxon>
        <taxon>Streptophyta</taxon>
        <taxon>Embryophyta</taxon>
        <taxon>Tracheophyta</taxon>
        <taxon>Spermatophyta</taxon>
        <taxon>Magnoliopsida</taxon>
        <taxon>eudicotyledons</taxon>
        <taxon>Gunneridae</taxon>
        <taxon>Pentapetalae</taxon>
        <taxon>rosids</taxon>
        <taxon>fabids</taxon>
        <taxon>Fabales</taxon>
        <taxon>Fabaceae</taxon>
        <taxon>Papilionoideae</taxon>
        <taxon>50 kb inversion clade</taxon>
        <taxon>NPAAA clade</taxon>
        <taxon>Hologalegina</taxon>
        <taxon>IRL clade</taxon>
        <taxon>Trifolieae</taxon>
        <taxon>Trifolium</taxon>
    </lineage>
</organism>
<dbReference type="EMBL" id="DF973307">
    <property type="protein sequence ID" value="GAU25294.1"/>
    <property type="molecule type" value="Genomic_DNA"/>
</dbReference>
<name>A0A2Z6LZ17_TRISU</name>
<keyword evidence="3" id="KW-1185">Reference proteome</keyword>
<protein>
    <recommendedName>
        <fullName evidence="1">Reverse transcriptase zinc-binding domain-containing protein</fullName>
    </recommendedName>
</protein>
<dbReference type="InterPro" id="IPR026960">
    <property type="entry name" value="RVT-Znf"/>
</dbReference>
<dbReference type="Pfam" id="PF13966">
    <property type="entry name" value="zf-RVT"/>
    <property type="match status" value="1"/>
</dbReference>
<dbReference type="AlphaFoldDB" id="A0A2Z6LZ17"/>
<evidence type="ECO:0000259" key="1">
    <source>
        <dbReference type="Pfam" id="PF13966"/>
    </source>
</evidence>
<evidence type="ECO:0000313" key="3">
    <source>
        <dbReference type="Proteomes" id="UP000242715"/>
    </source>
</evidence>